<dbReference type="AlphaFoldDB" id="A0A224YL93"/>
<sequence>MLGCAVALVEIGSGVVSFCADCIVSLVDVVLPSPLATDGALVETTMRAVFGVVPCFAGTFGSGSPGGAASQRTTAATTTVLSRSSQRRLSNMAAAAAVAGNTSLLWPPRSVARFLVGRSSVYRLLRCSKRANPSRRRGKKRLETCPRLSVLEPPAQMPLAAAGLRMRAPHRKLRTTPSGTGAVTVLRLLLPAPVVQGNKSAHAREHKDPSYHVLERSFLMTQNLRVASTPRQRRANHFFQCLYTFSVTPCKCCPRLSHRVKPKQKAAHYQAKEMN</sequence>
<organism evidence="1">
    <name type="scientific">Rhipicephalus zambeziensis</name>
    <dbReference type="NCBI Taxonomy" id="60191"/>
    <lineage>
        <taxon>Eukaryota</taxon>
        <taxon>Metazoa</taxon>
        <taxon>Ecdysozoa</taxon>
        <taxon>Arthropoda</taxon>
        <taxon>Chelicerata</taxon>
        <taxon>Arachnida</taxon>
        <taxon>Acari</taxon>
        <taxon>Parasitiformes</taxon>
        <taxon>Ixodida</taxon>
        <taxon>Ixodoidea</taxon>
        <taxon>Ixodidae</taxon>
        <taxon>Rhipicephalinae</taxon>
        <taxon>Rhipicephalus</taxon>
        <taxon>Rhipicephalus</taxon>
    </lineage>
</organism>
<protein>
    <submittedName>
        <fullName evidence="1">Uncharacterized protein</fullName>
    </submittedName>
</protein>
<proteinExistence type="predicted"/>
<reference evidence="1" key="1">
    <citation type="journal article" date="2017" name="Parasit. Vectors">
        <title>Sialotranscriptomics of Rhipicephalus zambeziensis reveals intricate expression profiles of secretory proteins and suggests tight temporal transcriptional regulation during blood-feeding.</title>
        <authorList>
            <person name="de Castro M.H."/>
            <person name="de Klerk D."/>
            <person name="Pienaar R."/>
            <person name="Rees D.J.G."/>
            <person name="Mans B.J."/>
        </authorList>
    </citation>
    <scope>NUCLEOTIDE SEQUENCE</scope>
    <source>
        <tissue evidence="1">Salivary glands</tissue>
    </source>
</reference>
<accession>A0A224YL93</accession>
<evidence type="ECO:0000313" key="1">
    <source>
        <dbReference type="EMBL" id="MAA14744.1"/>
    </source>
</evidence>
<name>A0A224YL93_9ACAR</name>
<dbReference type="EMBL" id="GFPF01003598">
    <property type="protein sequence ID" value="MAA14744.1"/>
    <property type="molecule type" value="Transcribed_RNA"/>
</dbReference>